<keyword evidence="1" id="KW-1133">Transmembrane helix</keyword>
<accession>A0A252CBH1</accession>
<dbReference type="Proteomes" id="UP000194606">
    <property type="component" value="Unassembled WGS sequence"/>
</dbReference>
<evidence type="ECO:0000313" key="2">
    <source>
        <dbReference type="EMBL" id="OUK03896.1"/>
    </source>
</evidence>
<evidence type="ECO:0000313" key="3">
    <source>
        <dbReference type="Proteomes" id="UP000194606"/>
    </source>
</evidence>
<keyword evidence="1" id="KW-0812">Transmembrane</keyword>
<dbReference type="RefSeq" id="WP_086583148.1">
    <property type="nucleotide sequence ID" value="NZ_MUIZ01000006.1"/>
</dbReference>
<evidence type="ECO:0000256" key="1">
    <source>
        <dbReference type="SAM" id="Phobius"/>
    </source>
</evidence>
<dbReference type="EMBL" id="MUIZ01000006">
    <property type="protein sequence ID" value="OUK03896.1"/>
    <property type="molecule type" value="Genomic_DNA"/>
</dbReference>
<keyword evidence="1" id="KW-0472">Membrane</keyword>
<reference evidence="2 3" key="1">
    <citation type="submission" date="2017-02" db="EMBL/GenBank/DDBJ databases">
        <authorList>
            <person name="Peterson S.W."/>
        </authorList>
    </citation>
    <scope>NUCLEOTIDE SEQUENCE [LARGE SCALE GENOMIC DNA]</scope>
    <source>
        <strain evidence="2">159469</strain>
    </source>
</reference>
<feature type="transmembrane region" description="Helical" evidence="1">
    <location>
        <begin position="7"/>
        <end position="25"/>
    </location>
</feature>
<comment type="caution">
    <text evidence="2">The sequence shown here is derived from an EMBL/GenBank/DDBJ whole genome shotgun (WGS) entry which is preliminary data.</text>
</comment>
<organism evidence="2 3">
    <name type="scientific">Lactococcus petauri</name>
    <dbReference type="NCBI Taxonomy" id="1940789"/>
    <lineage>
        <taxon>Bacteria</taxon>
        <taxon>Bacillati</taxon>
        <taxon>Bacillota</taxon>
        <taxon>Bacilli</taxon>
        <taxon>Lactobacillales</taxon>
        <taxon>Streptococcaceae</taxon>
        <taxon>Lactococcus</taxon>
    </lineage>
</organism>
<protein>
    <submittedName>
        <fullName evidence="2">Uncharacterized protein</fullName>
    </submittedName>
</protein>
<name>A0A252CBH1_9LACT</name>
<sequence>MKKNGKYYVAGVLLIPGILGVVAYSSTYGTEDKKAGVKQEQIISTPVTQVSGANITALNADSTTNNYSGISPAIGLTTFKDTYKELEADADTLHIHTKSHGNGTAALQAYRQEISIDSDIADEFFNTKDFQKYISGTVKRSKDSAFGGTKTFDIQKDLWDKSSLFSSETMNYDSKHKVIYYKTAQYTVQIASGIDIEVDMNIDLGQWAKDTGRLVERKPNYSITAKTDANSMAIGFTNKIVGSVSSDDILDSWIENPVEDTTLYYLTEKNSYFYGNGLQDEINEHPTDYDIELMVNGTPFKYIQMASEDGGTNSRGETIKKGDWDFDFGSYLNPGDVVTARVRGKEKYENINGVRPTKYSATTHASDATNIVSWEDWKVAEPSVPILYEDDLIIPFHAPVQNQQLNRSYKLIVTVNDQEVYNKAVKDETDTNVPYLSGLVEGDVVKAKIVGSQPGEPDKESSEITTVVTSQDNEGYDDWEVQKAVINGPLYEGATVISGYVPIQNRAAGRTYDLKVYIGDELVIDDKDIDVALKSYNYSYSLTDLKDLKEGTLNYGDKIKAVVTGHQPNGENNVVYDDKTVESELTVSDNTGYASWEVNKPQLNKMVDTDTVITGNIGEQNIEAGRTYKAALSIDGGEPIYVKPKADGSFELKEVALKEGSQVSATVIGSQDNREDKESGATVETVTDATNYEGWEVNKPTVNQLKDTDTEITGNIGEQNKEFGRTYDVEVFVNNISKGKAEVASDGSFKADKIVLNEDDKVTATVTGHQDGKADKTATSAEVIVSDASNYAGWKVNKPTVNALEDGKVAVTGTIGEQNKEFGRTYDVEVFVNGETQGAATVAADGTFATKEISLKEGDKVTATVTGHQSGKADKTATSDEVIVSDSSHYDEWTVAPASLDEIFAHADGITGELPKEDSSYGRNYEIIAKVDGEEVARNKVEANQAGYTIALPETVDLKEGQTVSVQVVGHQEGKEDKLSSETSVKVQEQVFTTASNFKNGYWQNYGLVYEGQIDNQGWDMSDGSRVTKTAQLVNHTTGEVVTEGIQAANTNWYDSSRYNGYQIIISNDVLSKLDAGEYTLQLTVAIDGETKETIDLALDQVVSFMGPMHDNYADLEEVVIERNTVTPKVIDNKPGFTITKDTEASVQVFNKYWNTSDQLVFEGYVNTSAQLTDVTKKLIIKDASGETVDTRNIQNFASSWGIPVDVDESQSFQAIVPNAYSDQAKYTYELVYTDADGKTLLTEVLK</sequence>
<dbReference type="AlphaFoldDB" id="A0A252CBH1"/>
<proteinExistence type="predicted"/>
<gene>
    <name evidence="2" type="ORF">BZZ03_09610</name>
</gene>